<evidence type="ECO:0000313" key="4">
    <source>
        <dbReference type="Proteomes" id="UP000246569"/>
    </source>
</evidence>
<comment type="caution">
    <text evidence="3">The sequence shown here is derived from an EMBL/GenBank/DDBJ whole genome shotgun (WGS) entry which is preliminary data.</text>
</comment>
<dbReference type="AlphaFoldDB" id="A0A317MUD4"/>
<keyword evidence="1" id="KW-0408">Iron</keyword>
<dbReference type="InterPro" id="IPR007167">
    <property type="entry name" value="Fe-transptr_FeoA-like"/>
</dbReference>
<evidence type="ECO:0000259" key="2">
    <source>
        <dbReference type="SMART" id="SM00899"/>
    </source>
</evidence>
<dbReference type="Pfam" id="PF04023">
    <property type="entry name" value="FeoA"/>
    <property type="match status" value="1"/>
</dbReference>
<dbReference type="OrthoDB" id="7916291at2"/>
<dbReference type="InterPro" id="IPR052713">
    <property type="entry name" value="FeoA"/>
</dbReference>
<dbReference type="GO" id="GO:0046914">
    <property type="term" value="F:transition metal ion binding"/>
    <property type="evidence" value="ECO:0007669"/>
    <property type="project" value="InterPro"/>
</dbReference>
<dbReference type="SMART" id="SM00899">
    <property type="entry name" value="FeoA"/>
    <property type="match status" value="1"/>
</dbReference>
<dbReference type="InterPro" id="IPR008988">
    <property type="entry name" value="Transcriptional_repressor_C"/>
</dbReference>
<feature type="domain" description="Ferrous iron transporter FeoA-like" evidence="2">
    <location>
        <begin position="4"/>
        <end position="76"/>
    </location>
</feature>
<proteinExistence type="predicted"/>
<dbReference type="Gene3D" id="2.30.30.90">
    <property type="match status" value="1"/>
</dbReference>
<dbReference type="SUPFAM" id="SSF50037">
    <property type="entry name" value="C-terminal domain of transcriptional repressors"/>
    <property type="match status" value="1"/>
</dbReference>
<dbReference type="PANTHER" id="PTHR42954:SF2">
    <property type="entry name" value="FE(2+) TRANSPORT PROTEIN A"/>
    <property type="match status" value="1"/>
</dbReference>
<reference evidence="3 4" key="1">
    <citation type="submission" date="2018-05" db="EMBL/GenBank/DDBJ databases">
        <title>Genomic Encyclopedia of Type Strains, Phase IV (KMG-IV): sequencing the most valuable type-strain genomes for metagenomic binning, comparative biology and taxonomic classification.</title>
        <authorList>
            <person name="Goeker M."/>
        </authorList>
    </citation>
    <scope>NUCLEOTIDE SEQUENCE [LARGE SCALE GENOMIC DNA]</scope>
    <source>
        <strain evidence="3 4">DSM 23606</strain>
    </source>
</reference>
<organism evidence="3 4">
    <name type="scientific">Plasticicumulans acidivorans</name>
    <dbReference type="NCBI Taxonomy" id="886464"/>
    <lineage>
        <taxon>Bacteria</taxon>
        <taxon>Pseudomonadati</taxon>
        <taxon>Pseudomonadota</taxon>
        <taxon>Gammaproteobacteria</taxon>
        <taxon>Candidatus Competibacteraceae</taxon>
        <taxon>Plasticicumulans</taxon>
    </lineage>
</organism>
<protein>
    <submittedName>
        <fullName evidence="3">Ferrous iron transport protein A</fullName>
    </submittedName>
</protein>
<sequence length="78" mass="8347">MSVVTLDTLSPGHEATIESLDLDAGFRQRLQALGLRCGRPLSVERQAALGGPLVVRVGPVQLMLRRCDAHGITVRLSA</sequence>
<name>A0A317MUD4_9GAMM</name>
<dbReference type="RefSeq" id="WP_110019152.1">
    <property type="nucleotide sequence ID" value="NZ_QGTJ01000007.1"/>
</dbReference>
<keyword evidence="4" id="KW-1185">Reference proteome</keyword>
<dbReference type="PANTHER" id="PTHR42954">
    <property type="entry name" value="FE(2+) TRANSPORT PROTEIN A"/>
    <property type="match status" value="1"/>
</dbReference>
<accession>A0A317MUD4</accession>
<gene>
    <name evidence="3" type="ORF">C7443_107251</name>
</gene>
<evidence type="ECO:0000256" key="1">
    <source>
        <dbReference type="ARBA" id="ARBA00023004"/>
    </source>
</evidence>
<dbReference type="Proteomes" id="UP000246569">
    <property type="component" value="Unassembled WGS sequence"/>
</dbReference>
<evidence type="ECO:0000313" key="3">
    <source>
        <dbReference type="EMBL" id="PWV60676.1"/>
    </source>
</evidence>
<dbReference type="EMBL" id="QGTJ01000007">
    <property type="protein sequence ID" value="PWV60676.1"/>
    <property type="molecule type" value="Genomic_DNA"/>
</dbReference>
<dbReference type="InterPro" id="IPR038157">
    <property type="entry name" value="FeoA_core_dom"/>
</dbReference>